<organism evidence="1">
    <name type="scientific">viral metagenome</name>
    <dbReference type="NCBI Taxonomy" id="1070528"/>
    <lineage>
        <taxon>unclassified sequences</taxon>
        <taxon>metagenomes</taxon>
        <taxon>organismal metagenomes</taxon>
    </lineage>
</organism>
<evidence type="ECO:0000313" key="1">
    <source>
        <dbReference type="EMBL" id="QHU09743.1"/>
    </source>
</evidence>
<reference evidence="1" key="1">
    <citation type="journal article" date="2020" name="Nature">
        <title>Giant virus diversity and host interactions through global metagenomics.</title>
        <authorList>
            <person name="Schulz F."/>
            <person name="Roux S."/>
            <person name="Paez-Espino D."/>
            <person name="Jungbluth S."/>
            <person name="Walsh D.A."/>
            <person name="Denef V.J."/>
            <person name="McMahon K.D."/>
            <person name="Konstantinidis K.T."/>
            <person name="Eloe-Fadrosh E.A."/>
            <person name="Kyrpides N.C."/>
            <person name="Woyke T."/>
        </authorList>
    </citation>
    <scope>NUCLEOTIDE SEQUENCE</scope>
    <source>
        <strain evidence="1">GVMAG-S-1101164-164</strain>
    </source>
</reference>
<dbReference type="EMBL" id="MN740745">
    <property type="protein sequence ID" value="QHU09743.1"/>
    <property type="molecule type" value="Genomic_DNA"/>
</dbReference>
<proteinExistence type="predicted"/>
<name>A0A6C0JWI8_9ZZZZ</name>
<sequence length="1289" mass="148897">MNAEVIDITTNKKSNVSFFDDDSIDMIRQRIGISMDIHPDRICVWIGIKYDKDYYLKDPRRWEALFARISYNGQPIQASVFSEYQIAYRTPSTSVPFQAFDKTTWMTYPESLRPIYEPDRDFLEYRIFGVDEKRSYILPQSILSSPLLFKISSADNPIPNNLKLLNSLYAPDRIVRFLVTPYDPAANALIYFPFFRTTTPPKLPLESIRLVEKSTSTFGKLMSLDVPEPTQVTILKTRFYIPWVNTEFGNAVRTRFEQIFYGFTVSKESPSITLFTCKDEVNRHKFFTTNPKDKVPFQDMDIWKKWWSVKPARNIPSLILFRGTSREYFDRVTITSMDMVISTFRPVGNKETIDQLYRQAMDWVSTFDSVLPFIHTSDLDKSRCELQDVSLELRYKEKLDTFDLLRFNCISNIFDLPNKSKSEFTLLRTDRIQYGVSAIDVKILTMLKESKGRDIHALLAEELSIPEQLASRLVNQLQLRLNDDPQLEERVFRNYPILKFGPEHVIISSISKIDRAIQYSNILRFILSDPSSKDLNDVCPKRSERVAAETTVVPMEVDAAAAEELADMFDDILENVEPEVDEEPEEKVTVNTSTRKSGEYSKFLNLLQKFDPDTFDSNGSMYAKKCEKNHQPNVLSDAQVTALKGTPYDTSKIPENKRIDTENPDGMFVCPEFWCMRDQIPLEESQLERSGKILKCPVCHGKLQTSESDDPREYPLIKRKSGFNYPGVIKDYVSPKNKRHMPCCYKKPQKKELNMKLEDKYYVLSEDKDIDEDRIAFLPKIIRESLKINEAYEIFLDGDVRRLMSPNKGFFRAGLGHSSETLHKFLRTGTKVPPPRESISNVLKCSFFHTWTRHGTSHIDTIERGLKDLVEDPESVSKLVSGVEEAFHDKTLTPLQELEYSSICLNCDVFRIELMSGVLKCMFYAPMVRPRSRGIIVLDSSNHIDILAYTERKSRGFEFRVNIFERPFQKETYVELEKLRNSACKTTIPSYNDALAIIPALLDKTKTKEFQIILDPFGRGQAFFIPSELILPFQSTPLPNTLQSKVRGYKDISEEMLPPYGLMRTMLDDASKLNAGYAFREDLMNTSHQIVEILVDSGLRIPVVPSETSVNEPTEVIQTTQEIGESTLSFGNESAELRAKKKEISYAAEVYEFLLFQLTKDLENDYIDLSVELHELRLNPERVRTELRKWFDSVTHFVNIREPKQFVSKIRKPCTDACDGDLCGWDGKVCKVKISETLNKEKLFDRLLRTLLDNLKIRAMVLEGRTTPFFSTILYLELPHEIVRTDNEI</sequence>
<protein>
    <submittedName>
        <fullName evidence="1">Uncharacterized protein</fullName>
    </submittedName>
</protein>
<accession>A0A6C0JWI8</accession>